<proteinExistence type="predicted"/>
<organism evidence="1 2">
    <name type="scientific">Pyxidicoccus fallax</name>
    <dbReference type="NCBI Taxonomy" id="394095"/>
    <lineage>
        <taxon>Bacteria</taxon>
        <taxon>Pseudomonadati</taxon>
        <taxon>Myxococcota</taxon>
        <taxon>Myxococcia</taxon>
        <taxon>Myxococcales</taxon>
        <taxon>Cystobacterineae</taxon>
        <taxon>Myxococcaceae</taxon>
        <taxon>Pyxidicoccus</taxon>
    </lineage>
</organism>
<evidence type="ECO:0000313" key="1">
    <source>
        <dbReference type="EMBL" id="NMO17858.1"/>
    </source>
</evidence>
<reference evidence="1 2" key="1">
    <citation type="submission" date="2020-04" db="EMBL/GenBank/DDBJ databases">
        <title>Draft genome of Pyxidicoccus fallax type strain.</title>
        <authorList>
            <person name="Whitworth D.E."/>
        </authorList>
    </citation>
    <scope>NUCLEOTIDE SEQUENCE [LARGE SCALE GENOMIC DNA]</scope>
    <source>
        <strain evidence="1 2">DSM 14698</strain>
    </source>
</reference>
<dbReference type="AlphaFoldDB" id="A0A848LJJ1"/>
<evidence type="ECO:0000313" key="2">
    <source>
        <dbReference type="Proteomes" id="UP000518300"/>
    </source>
</evidence>
<sequence length="97" mass="10843">MAPFLGPTRAEVLATLHGPGAEKRLPLTVGRNTPAAIISVRDRRWMLRLLVLDEADVERRYQESLARGDGWMPEMQWGSLKEGAPLLEADSRWAHGP</sequence>
<name>A0A848LJJ1_9BACT</name>
<comment type="caution">
    <text evidence="1">The sequence shown here is derived from an EMBL/GenBank/DDBJ whole genome shotgun (WGS) entry which is preliminary data.</text>
</comment>
<dbReference type="Proteomes" id="UP000518300">
    <property type="component" value="Unassembled WGS sequence"/>
</dbReference>
<dbReference type="EMBL" id="JABBJJ010000112">
    <property type="protein sequence ID" value="NMO17858.1"/>
    <property type="molecule type" value="Genomic_DNA"/>
</dbReference>
<keyword evidence="2" id="KW-1185">Reference proteome</keyword>
<dbReference type="RefSeq" id="WP_169347137.1">
    <property type="nucleotide sequence ID" value="NZ_JABBJJ010000112.1"/>
</dbReference>
<gene>
    <name evidence="1" type="ORF">HG543_23805</name>
</gene>
<accession>A0A848LJJ1</accession>
<protein>
    <submittedName>
        <fullName evidence="1">Uncharacterized protein</fullName>
    </submittedName>
</protein>